<dbReference type="NCBIfam" id="TIGR03696">
    <property type="entry name" value="Rhs_assc_core"/>
    <property type="match status" value="1"/>
</dbReference>
<gene>
    <name evidence="2" type="ordered locus">Halhy_3629</name>
</gene>
<proteinExistence type="predicted"/>
<reference key="2">
    <citation type="submission" date="2011-04" db="EMBL/GenBank/DDBJ databases">
        <title>Complete sequence of chromosome of Haliscomenobacter hydrossis DSM 1100.</title>
        <authorList>
            <consortium name="US DOE Joint Genome Institute (JGI-PGF)"/>
            <person name="Lucas S."/>
            <person name="Han J."/>
            <person name="Lapidus A."/>
            <person name="Bruce D."/>
            <person name="Goodwin L."/>
            <person name="Pitluck S."/>
            <person name="Peters L."/>
            <person name="Kyrpides N."/>
            <person name="Mavromatis K."/>
            <person name="Ivanova N."/>
            <person name="Ovchinnikova G."/>
            <person name="Pagani I."/>
            <person name="Daligault H."/>
            <person name="Detter J.C."/>
            <person name="Han C."/>
            <person name="Land M."/>
            <person name="Hauser L."/>
            <person name="Markowitz V."/>
            <person name="Cheng J.-F."/>
            <person name="Hugenholtz P."/>
            <person name="Woyke T."/>
            <person name="Wu D."/>
            <person name="Verbarg S."/>
            <person name="Frueling A."/>
            <person name="Brambilla E."/>
            <person name="Klenk H.-P."/>
            <person name="Eisen J.A."/>
        </authorList>
    </citation>
    <scope>NUCLEOTIDE SEQUENCE</scope>
    <source>
        <strain>DSM 1100</strain>
    </source>
</reference>
<sequence length="413" mass="45462">MPKLITFSTGNSIEFLYDAIGTKLRKTTKVGATVQYVQDYLPNGIEYRQTGTGVKRVESVYHAEGRYYNTNVDAADAIVWRKEYNFRDYLGNTRLAFTDRNANGIVDITGTASTSDVLQENHYYSFGLAFEGPWLQNDAGVRDNAYMYNSKELHSDFGLGMYAYGARYYDPVIGRFTGVDPIADEFPFVTTFNYAENEPIANIDLHGLQKVGVNSLAQVVGIPSSDRGIIKPASANMRASSPIKAGIKDGSFIVLDLMGVNTLDNAIATWFDPNATLGEKVAAVGDLAQGMLSNTKRGSNKKAVEKYEIGDYDDLQRRSASGDGLDLHHVPQKKPAGQVVDGYDKKDGPAIALPQKVHKTIPTKKGGYEGTARDQLAKDSKDLRKAGVPNDKVQGIIDYNKKKYPDSYEKEVN</sequence>
<evidence type="ECO:0000256" key="1">
    <source>
        <dbReference type="SAM" id="MobiDB-lite"/>
    </source>
</evidence>
<dbReference type="PANTHER" id="PTHR32305">
    <property type="match status" value="1"/>
</dbReference>
<dbReference type="HOGENOM" id="CLU_665269_0_0_10"/>
<dbReference type="eggNOG" id="COG1403">
    <property type="taxonomic scope" value="Bacteria"/>
</dbReference>
<organism evidence="2 3">
    <name type="scientific">Haliscomenobacter hydrossis (strain ATCC 27775 / DSM 1100 / LMG 10767 / O)</name>
    <dbReference type="NCBI Taxonomy" id="760192"/>
    <lineage>
        <taxon>Bacteria</taxon>
        <taxon>Pseudomonadati</taxon>
        <taxon>Bacteroidota</taxon>
        <taxon>Saprospiria</taxon>
        <taxon>Saprospirales</taxon>
        <taxon>Haliscomenobacteraceae</taxon>
        <taxon>Haliscomenobacter</taxon>
    </lineage>
</organism>
<feature type="compositionally biased region" description="Basic and acidic residues" evidence="1">
    <location>
        <begin position="371"/>
        <end position="385"/>
    </location>
</feature>
<accession>F4KYT9</accession>
<dbReference type="Gene3D" id="2.180.10.10">
    <property type="entry name" value="RHS repeat-associated core"/>
    <property type="match status" value="1"/>
</dbReference>
<dbReference type="RefSeq" id="WP_013766020.1">
    <property type="nucleotide sequence ID" value="NC_015510.1"/>
</dbReference>
<dbReference type="KEGG" id="hhy:Halhy_3629"/>
<evidence type="ECO:0000313" key="2">
    <source>
        <dbReference type="EMBL" id="AEE51481.1"/>
    </source>
</evidence>
<dbReference type="AlphaFoldDB" id="F4KYT9"/>
<dbReference type="PANTHER" id="PTHR32305:SF15">
    <property type="entry name" value="PROTEIN RHSA-RELATED"/>
    <property type="match status" value="1"/>
</dbReference>
<evidence type="ECO:0000313" key="3">
    <source>
        <dbReference type="Proteomes" id="UP000008461"/>
    </source>
</evidence>
<name>F4KYT9_HALH1</name>
<dbReference type="InterPro" id="IPR050708">
    <property type="entry name" value="T6SS_VgrG/RHS"/>
</dbReference>
<feature type="compositionally biased region" description="Basic and acidic residues" evidence="1">
    <location>
        <begin position="399"/>
        <end position="413"/>
    </location>
</feature>
<protein>
    <submittedName>
        <fullName evidence="2">RHS repeat-associated core domain protein</fullName>
    </submittedName>
</protein>
<dbReference type="InterPro" id="IPR022385">
    <property type="entry name" value="Rhs_assc_core"/>
</dbReference>
<feature type="region of interest" description="Disordered" evidence="1">
    <location>
        <begin position="361"/>
        <end position="413"/>
    </location>
</feature>
<reference evidence="2 3" key="1">
    <citation type="journal article" date="2011" name="Stand. Genomic Sci.">
        <title>Complete genome sequence of Haliscomenobacter hydrossis type strain (O).</title>
        <authorList>
            <consortium name="US DOE Joint Genome Institute (JGI-PGF)"/>
            <person name="Daligault H."/>
            <person name="Lapidus A."/>
            <person name="Zeytun A."/>
            <person name="Nolan M."/>
            <person name="Lucas S."/>
            <person name="Del Rio T.G."/>
            <person name="Tice H."/>
            <person name="Cheng J.F."/>
            <person name="Tapia R."/>
            <person name="Han C."/>
            <person name="Goodwin L."/>
            <person name="Pitluck S."/>
            <person name="Liolios K."/>
            <person name="Pagani I."/>
            <person name="Ivanova N."/>
            <person name="Huntemann M."/>
            <person name="Mavromatis K."/>
            <person name="Mikhailova N."/>
            <person name="Pati A."/>
            <person name="Chen A."/>
            <person name="Palaniappan K."/>
            <person name="Land M."/>
            <person name="Hauser L."/>
            <person name="Brambilla E.M."/>
            <person name="Rohde M."/>
            <person name="Verbarg S."/>
            <person name="Goker M."/>
            <person name="Bristow J."/>
            <person name="Eisen J.A."/>
            <person name="Markowitz V."/>
            <person name="Hugenholtz P."/>
            <person name="Kyrpides N.C."/>
            <person name="Klenk H.P."/>
            <person name="Woyke T."/>
        </authorList>
    </citation>
    <scope>NUCLEOTIDE SEQUENCE [LARGE SCALE GENOMIC DNA]</scope>
    <source>
        <strain evidence="3">ATCC 27775 / DSM 1100 / LMG 10767 / O</strain>
    </source>
</reference>
<dbReference type="STRING" id="760192.Halhy_3629"/>
<dbReference type="Proteomes" id="UP000008461">
    <property type="component" value="Chromosome"/>
</dbReference>
<dbReference type="EMBL" id="CP002691">
    <property type="protein sequence ID" value="AEE51481.1"/>
    <property type="molecule type" value="Genomic_DNA"/>
</dbReference>
<keyword evidence="3" id="KW-1185">Reference proteome</keyword>